<evidence type="ECO:0000256" key="1">
    <source>
        <dbReference type="SAM" id="MobiDB-lite"/>
    </source>
</evidence>
<evidence type="ECO:0000313" key="2">
    <source>
        <dbReference type="EMBL" id="SLN47973.1"/>
    </source>
</evidence>
<sequence length="120" mass="12778">MAALSEEIRSVVACLSGQIDKGRVDAATAARARDILRDVADRVELIEDLIIPASVTLPDVPRPGTNVVRLDPHRPRVARPVGQPHQSPSTPRATGLRAAFQGESHEPATGHHPGRSGHPV</sequence>
<organism evidence="2 3">
    <name type="scientific">Pseudoruegeria aquimaris</name>
    <dbReference type="NCBI Taxonomy" id="393663"/>
    <lineage>
        <taxon>Bacteria</taxon>
        <taxon>Pseudomonadati</taxon>
        <taxon>Pseudomonadota</taxon>
        <taxon>Alphaproteobacteria</taxon>
        <taxon>Rhodobacterales</taxon>
        <taxon>Roseobacteraceae</taxon>
        <taxon>Pseudoruegeria</taxon>
    </lineage>
</organism>
<proteinExistence type="predicted"/>
<evidence type="ECO:0000313" key="3">
    <source>
        <dbReference type="Proteomes" id="UP000193409"/>
    </source>
</evidence>
<dbReference type="AlphaFoldDB" id="A0A1Y5STI7"/>
<feature type="region of interest" description="Disordered" evidence="1">
    <location>
        <begin position="61"/>
        <end position="120"/>
    </location>
</feature>
<accession>A0A1Y5STI7</accession>
<dbReference type="Proteomes" id="UP000193409">
    <property type="component" value="Unassembled WGS sequence"/>
</dbReference>
<name>A0A1Y5STI7_9RHOB</name>
<dbReference type="EMBL" id="FWFQ01000017">
    <property type="protein sequence ID" value="SLN47973.1"/>
    <property type="molecule type" value="Genomic_DNA"/>
</dbReference>
<keyword evidence="3" id="KW-1185">Reference proteome</keyword>
<reference evidence="2 3" key="1">
    <citation type="submission" date="2017-03" db="EMBL/GenBank/DDBJ databases">
        <authorList>
            <person name="Afonso C.L."/>
            <person name="Miller P.J."/>
            <person name="Scott M.A."/>
            <person name="Spackman E."/>
            <person name="Goraichik I."/>
            <person name="Dimitrov K.M."/>
            <person name="Suarez D.L."/>
            <person name="Swayne D.E."/>
        </authorList>
    </citation>
    <scope>NUCLEOTIDE SEQUENCE [LARGE SCALE GENOMIC DNA]</scope>
    <source>
        <strain evidence="2 3">CECT 7680</strain>
    </source>
</reference>
<gene>
    <name evidence="2" type="ORF">PSA7680_02472</name>
</gene>
<dbReference type="RefSeq" id="WP_085869022.1">
    <property type="nucleotide sequence ID" value="NZ_FWFQ01000017.1"/>
</dbReference>
<protein>
    <submittedName>
        <fullName evidence="2">Uncharacterized protein</fullName>
    </submittedName>
</protein>